<name>A0A944D5F0_DENI1</name>
<evidence type="ECO:0000313" key="2">
    <source>
        <dbReference type="Proteomes" id="UP000694660"/>
    </source>
</evidence>
<dbReference type="RefSeq" id="WP_214360067.1">
    <property type="nucleotide sequence ID" value="NZ_JAEKFT010000003.1"/>
</dbReference>
<reference evidence="2" key="1">
    <citation type="journal article" date="2022" name="ISME J.">
        <title>Genetic and phylogenetic analysis of dissimilatory iodate-reducing bacteria identifies potential niches across the world's oceans.</title>
        <authorList>
            <person name="Reyes-Umana V."/>
            <person name="Henning Z."/>
            <person name="Lee K."/>
            <person name="Barnum T.P."/>
            <person name="Coates J.D."/>
        </authorList>
    </citation>
    <scope>NUCLEOTIDE SEQUENCE [LARGE SCALE GENOMIC DNA]</scope>
    <source>
        <strain evidence="2">IR12</strain>
    </source>
</reference>
<sequence length="103" mass="11187">MKAFQKAVEARCALALSRLLADPDDAELEELRAGCLAHSLGWDAFHTGAAISPLLSGEDILRQEWESGRMDARAQVRLDEALEEMNACPTCFSGSGDPCHFHG</sequence>
<organism evidence="1 2">
    <name type="scientific">Denitromonas iodatirespirans</name>
    <dbReference type="NCBI Taxonomy" id="2795389"/>
    <lineage>
        <taxon>Bacteria</taxon>
        <taxon>Pseudomonadati</taxon>
        <taxon>Pseudomonadota</taxon>
        <taxon>Betaproteobacteria</taxon>
        <taxon>Rhodocyclales</taxon>
        <taxon>Zoogloeaceae</taxon>
        <taxon>Denitromonas</taxon>
    </lineage>
</organism>
<dbReference type="Proteomes" id="UP000694660">
    <property type="component" value="Unassembled WGS sequence"/>
</dbReference>
<dbReference type="AlphaFoldDB" id="A0A944D5F0"/>
<dbReference type="EMBL" id="JAEKFT010000003">
    <property type="protein sequence ID" value="MBT0960315.1"/>
    <property type="molecule type" value="Genomic_DNA"/>
</dbReference>
<accession>A0A944D5F0</accession>
<evidence type="ECO:0000313" key="1">
    <source>
        <dbReference type="EMBL" id="MBT0960315.1"/>
    </source>
</evidence>
<comment type="caution">
    <text evidence="1">The sequence shown here is derived from an EMBL/GenBank/DDBJ whole genome shotgun (WGS) entry which is preliminary data.</text>
</comment>
<gene>
    <name evidence="1" type="ORF">I8J34_03935</name>
</gene>
<proteinExistence type="predicted"/>
<keyword evidence="2" id="KW-1185">Reference proteome</keyword>
<protein>
    <submittedName>
        <fullName evidence="1">Uncharacterized protein</fullName>
    </submittedName>
</protein>